<keyword evidence="5" id="KW-0862">Zinc</keyword>
<dbReference type="Gene3D" id="3.30.40.10">
    <property type="entry name" value="Zinc/RING finger domain, C3HC4 (zinc finger)"/>
    <property type="match status" value="1"/>
</dbReference>
<dbReference type="InterPro" id="IPR059033">
    <property type="entry name" value="C144_05_dom"/>
</dbReference>
<feature type="compositionally biased region" description="Basic residues" evidence="9">
    <location>
        <begin position="54"/>
        <end position="66"/>
    </location>
</feature>
<keyword evidence="6" id="KW-0067">ATP-binding</keyword>
<reference evidence="11" key="1">
    <citation type="journal article" date="2020" name="Mol. Plant Microbe Interact.">
        <title>Genome Sequence of the Biocontrol Agent Coniothyrium minitans strain Conio (IMI 134523).</title>
        <authorList>
            <person name="Patel D."/>
            <person name="Shittu T.A."/>
            <person name="Baroncelli R."/>
            <person name="Muthumeenakshi S."/>
            <person name="Osborne T.H."/>
            <person name="Janganan T.K."/>
            <person name="Sreenivasaprasad S."/>
        </authorList>
    </citation>
    <scope>NUCLEOTIDE SEQUENCE</scope>
    <source>
        <strain evidence="11">Conio</strain>
    </source>
</reference>
<feature type="compositionally biased region" description="Acidic residues" evidence="9">
    <location>
        <begin position="739"/>
        <end position="753"/>
    </location>
</feature>
<keyword evidence="11" id="KW-0347">Helicase</keyword>
<protein>
    <submittedName>
        <fullName evidence="11">Snf2 family helicase</fullName>
    </submittedName>
</protein>
<dbReference type="PANTHER" id="PTHR45865:SF1">
    <property type="entry name" value="E3 UBIQUITIN-PROTEIN LIGASE SHPRH"/>
    <property type="match status" value="1"/>
</dbReference>
<dbReference type="GO" id="GO:0000209">
    <property type="term" value="P:protein polyubiquitination"/>
    <property type="evidence" value="ECO:0007669"/>
    <property type="project" value="TreeGrafter"/>
</dbReference>
<dbReference type="PANTHER" id="PTHR45865">
    <property type="entry name" value="E3 UBIQUITIN-PROTEIN LIGASE SHPRH FAMILY MEMBER"/>
    <property type="match status" value="1"/>
</dbReference>
<dbReference type="InterPro" id="IPR017907">
    <property type="entry name" value="Znf_RING_CS"/>
</dbReference>
<keyword evidence="2" id="KW-0547">Nucleotide-binding</keyword>
<dbReference type="InterPro" id="IPR052583">
    <property type="entry name" value="ATP-helicase/E3_Ub-Ligase"/>
</dbReference>
<dbReference type="Proteomes" id="UP000756921">
    <property type="component" value="Unassembled WGS sequence"/>
</dbReference>
<keyword evidence="12" id="KW-1185">Reference proteome</keyword>
<dbReference type="GO" id="GO:0006974">
    <property type="term" value="P:DNA damage response"/>
    <property type="evidence" value="ECO:0007669"/>
    <property type="project" value="TreeGrafter"/>
</dbReference>
<evidence type="ECO:0000259" key="10">
    <source>
        <dbReference type="PROSITE" id="PS50089"/>
    </source>
</evidence>
<dbReference type="GO" id="GO:0016787">
    <property type="term" value="F:hydrolase activity"/>
    <property type="evidence" value="ECO:0007669"/>
    <property type="project" value="UniProtKB-KW"/>
</dbReference>
<dbReference type="InterPro" id="IPR049730">
    <property type="entry name" value="SNF2/RAD54-like_C"/>
</dbReference>
<dbReference type="GO" id="GO:0005524">
    <property type="term" value="F:ATP binding"/>
    <property type="evidence" value="ECO:0007669"/>
    <property type="project" value="InterPro"/>
</dbReference>
<dbReference type="CDD" id="cd18070">
    <property type="entry name" value="DEXQc_SHPRH"/>
    <property type="match status" value="1"/>
</dbReference>
<evidence type="ECO:0000313" key="12">
    <source>
        <dbReference type="Proteomes" id="UP000756921"/>
    </source>
</evidence>
<dbReference type="EMBL" id="WJXW01000014">
    <property type="protein sequence ID" value="KAF9730593.1"/>
    <property type="molecule type" value="Genomic_DNA"/>
</dbReference>
<dbReference type="OrthoDB" id="5330228at2759"/>
<feature type="region of interest" description="Disordered" evidence="9">
    <location>
        <begin position="1188"/>
        <end position="1211"/>
    </location>
</feature>
<dbReference type="PROSITE" id="PS50089">
    <property type="entry name" value="ZF_RING_2"/>
    <property type="match status" value="1"/>
</dbReference>
<dbReference type="Pfam" id="PF26021">
    <property type="entry name" value="Ferritin_C144_05"/>
    <property type="match status" value="1"/>
</dbReference>
<feature type="coiled-coil region" evidence="8">
    <location>
        <begin position="826"/>
        <end position="853"/>
    </location>
</feature>
<dbReference type="InterPro" id="IPR018247">
    <property type="entry name" value="EF_Hand_1_Ca_BS"/>
</dbReference>
<name>A0A9P6G8B0_9PLEO</name>
<feature type="region of interest" description="Disordered" evidence="9">
    <location>
        <begin position="729"/>
        <end position="756"/>
    </location>
</feature>
<dbReference type="CDD" id="cd18793">
    <property type="entry name" value="SF2_C_SNF"/>
    <property type="match status" value="1"/>
</dbReference>
<dbReference type="Pfam" id="PF00097">
    <property type="entry name" value="zf-C3HC4"/>
    <property type="match status" value="1"/>
</dbReference>
<accession>A0A9P6G8B0</accession>
<dbReference type="GO" id="GO:0004386">
    <property type="term" value="F:helicase activity"/>
    <property type="evidence" value="ECO:0007669"/>
    <property type="project" value="UniProtKB-KW"/>
</dbReference>
<dbReference type="InterPro" id="IPR000330">
    <property type="entry name" value="SNF2_N"/>
</dbReference>
<dbReference type="PROSITE" id="PS00018">
    <property type="entry name" value="EF_HAND_1"/>
    <property type="match status" value="1"/>
</dbReference>
<dbReference type="InterPro" id="IPR038718">
    <property type="entry name" value="SNF2-like_sf"/>
</dbReference>
<evidence type="ECO:0000256" key="2">
    <source>
        <dbReference type="ARBA" id="ARBA00022741"/>
    </source>
</evidence>
<evidence type="ECO:0000256" key="3">
    <source>
        <dbReference type="ARBA" id="ARBA00022771"/>
    </source>
</evidence>
<dbReference type="GO" id="GO:0008270">
    <property type="term" value="F:zinc ion binding"/>
    <property type="evidence" value="ECO:0007669"/>
    <property type="project" value="UniProtKB-KW"/>
</dbReference>
<evidence type="ECO:0000256" key="6">
    <source>
        <dbReference type="ARBA" id="ARBA00022840"/>
    </source>
</evidence>
<keyword evidence="8" id="KW-0175">Coiled coil</keyword>
<keyword evidence="3 7" id="KW-0863">Zinc-finger</keyword>
<dbReference type="GO" id="GO:0061630">
    <property type="term" value="F:ubiquitin protein ligase activity"/>
    <property type="evidence" value="ECO:0007669"/>
    <property type="project" value="TreeGrafter"/>
</dbReference>
<dbReference type="SUPFAM" id="SSF57850">
    <property type="entry name" value="RING/U-box"/>
    <property type="match status" value="1"/>
</dbReference>
<dbReference type="Gene3D" id="3.40.50.10810">
    <property type="entry name" value="Tandem AAA-ATPase domain"/>
    <property type="match status" value="1"/>
</dbReference>
<dbReference type="SUPFAM" id="SSF52540">
    <property type="entry name" value="P-loop containing nucleoside triphosphate hydrolases"/>
    <property type="match status" value="2"/>
</dbReference>
<organism evidence="11 12">
    <name type="scientific">Paraphaeosphaeria minitans</name>
    <dbReference type="NCBI Taxonomy" id="565426"/>
    <lineage>
        <taxon>Eukaryota</taxon>
        <taxon>Fungi</taxon>
        <taxon>Dikarya</taxon>
        <taxon>Ascomycota</taxon>
        <taxon>Pezizomycotina</taxon>
        <taxon>Dothideomycetes</taxon>
        <taxon>Pleosporomycetidae</taxon>
        <taxon>Pleosporales</taxon>
        <taxon>Massarineae</taxon>
        <taxon>Didymosphaeriaceae</taxon>
        <taxon>Paraphaeosphaeria</taxon>
    </lineage>
</organism>
<dbReference type="InterPro" id="IPR013083">
    <property type="entry name" value="Znf_RING/FYVE/PHD"/>
</dbReference>
<dbReference type="FunFam" id="3.40.50.10810:FF:000059">
    <property type="entry name" value="SNF2 family helicase/ATPase, putative"/>
    <property type="match status" value="1"/>
</dbReference>
<evidence type="ECO:0000313" key="11">
    <source>
        <dbReference type="EMBL" id="KAF9730593.1"/>
    </source>
</evidence>
<feature type="domain" description="RING-type" evidence="10">
    <location>
        <begin position="1131"/>
        <end position="1169"/>
    </location>
</feature>
<feature type="region of interest" description="Disordered" evidence="9">
    <location>
        <begin position="44"/>
        <end position="66"/>
    </location>
</feature>
<dbReference type="Pfam" id="PF00176">
    <property type="entry name" value="SNF2-rel_dom"/>
    <property type="match status" value="1"/>
</dbReference>
<evidence type="ECO:0000256" key="9">
    <source>
        <dbReference type="SAM" id="MobiDB-lite"/>
    </source>
</evidence>
<keyword evidence="4" id="KW-0378">Hydrolase</keyword>
<evidence type="ECO:0000256" key="4">
    <source>
        <dbReference type="ARBA" id="ARBA00022801"/>
    </source>
</evidence>
<dbReference type="Gene3D" id="3.40.50.300">
    <property type="entry name" value="P-loop containing nucleotide triphosphate hydrolases"/>
    <property type="match status" value="1"/>
</dbReference>
<keyword evidence="1" id="KW-0479">Metal-binding</keyword>
<dbReference type="Pfam" id="PF00271">
    <property type="entry name" value="Helicase_C"/>
    <property type="match status" value="1"/>
</dbReference>
<feature type="compositionally biased region" description="Low complexity" evidence="9">
    <location>
        <begin position="1201"/>
        <end position="1211"/>
    </location>
</feature>
<dbReference type="SMART" id="SM00487">
    <property type="entry name" value="DEXDc"/>
    <property type="match status" value="1"/>
</dbReference>
<evidence type="ECO:0000256" key="1">
    <source>
        <dbReference type="ARBA" id="ARBA00022723"/>
    </source>
</evidence>
<dbReference type="SMART" id="SM00184">
    <property type="entry name" value="RING"/>
    <property type="match status" value="1"/>
</dbReference>
<proteinExistence type="predicted"/>
<dbReference type="InterPro" id="IPR001650">
    <property type="entry name" value="Helicase_C-like"/>
</dbReference>
<dbReference type="InterPro" id="IPR001841">
    <property type="entry name" value="Znf_RING"/>
</dbReference>
<evidence type="ECO:0000256" key="7">
    <source>
        <dbReference type="PROSITE-ProRule" id="PRU00175"/>
    </source>
</evidence>
<dbReference type="InterPro" id="IPR027417">
    <property type="entry name" value="P-loop_NTPase"/>
</dbReference>
<gene>
    <name evidence="11" type="ORF">PMIN01_11462</name>
</gene>
<evidence type="ECO:0000256" key="5">
    <source>
        <dbReference type="ARBA" id="ARBA00022833"/>
    </source>
</evidence>
<dbReference type="InterPro" id="IPR014001">
    <property type="entry name" value="Helicase_ATP-bd"/>
</dbReference>
<dbReference type="GO" id="GO:0005634">
    <property type="term" value="C:nucleus"/>
    <property type="evidence" value="ECO:0007669"/>
    <property type="project" value="TreeGrafter"/>
</dbReference>
<dbReference type="InterPro" id="IPR018957">
    <property type="entry name" value="Znf_C3HC4_RING-type"/>
</dbReference>
<sequence length="1536" mass="173519">MARVFAAVSLSGCNITNQEQTTPYTGPDAFGAFQSVFRQVVAAAPHHSESEGRAKKRRKLPNGHHAHVQGFFDPSKSAVLATVTLDLAPSESQTPPSLPNDARILIPLQLASFSRQDESRIKLSAFDPGTSTTIELCASAAPAVLESLAIHLETAASVGAEWEKFSPSARNDYIPFCRCVLLAPSSGQHAPRLEIELRWPFGASLVGTWRARFQHRANFKILSTYLPNTSAEDKSPWTLSDFYDAVHVPPQNSDIPARLADSLPSTTLYPYQQRSVQWMLEREGVSPRNEGNKYPVSFSPAQDCTGKKCYVSGARGMVVDNLERDWDSTGLHGGILAEEMGLGKSVELISLMCLNKRDITKQDVHDLYLDKTVKASSATLIITPPGILEQWRTEINRHAPHLKVFYYQGIARHGLSKNEIDETTVEHLLRFDVVLTSYSILSRELHHVTPPPDRSLRHKKVHERRNSPLVDISWWRVCLDEAQMVESGVSQAATVARIIPRCNAWAVSGTPLRNNVTDLSGLLVFLRCEPFASTKDLFGRLDKASFRDLISRMALRHTKDQIRSELDIPPQRRVVITVPFTEIEEEYYKDMFRQMHEACFLNSEGVPIRDDRGLDHPETIERMRDWLVRLRQTCLHSHVGEKNRKAFGTKNKTLRTVQEVLQAMIEQNDTKLKSEARDMILSQLKCGHIYSLAKNLETPYDEAIPLYQEALQSTLDYVKTCREEVQAEADALRLTDPGDASEPEESDGDDDREETSAKFARITTLRRSLRSFLELEHACYFFIGNMHYQKKDNIVLTMPHSDEFHQLEKLEKEWYDKAKVIRRELLKETEGHAQKQMRKIKELRNQHQELDLSEIEDLGGIESSSVLEKLDVISNVIDSQSAKLKEWRNKIIEILTMPLVDNDEEKEITGEEYETSLKVQDELYVYIQALRTIVADMMTSVQGTEDRLVNHEMDQAARQARDDDPGRRGHAPELLLQLAQERGELRSKPEHGSLKGVVASARQLMTSLQYRAGSGDQRAAAELAIVQNYFAQIQKMFTTENELTADLEKEQEQFRLTMNLRLEFYRQIQHISETVEDYKEKMDETFDVRAYAKETGLIAIRKTKIQGFKVRQTYLRNLQTGATEPHGPRRCDVCFEPYDLGVLTTCGHKYCRDCMFTWWKQNHNCPECRTQLTRADMKEITYNGNDTATAQEEDHYATTTPSPSSSSSGSISIYSGIRDSTMNEIKTVKLDDSYGSKVDMMAKHLLWIRNNDPGAKTIIYSQFADFLKVLRMALKRFKIGVSGIRDTNGIEKFKNDPSVECFLLDAKSNSSGLNLVNATYVFLCEPLINPALELQAIARVHRIGQKRTTTVFMYIIGNTVEEAIYDISVKRRLEHVGRDAGSRSGTATPAVNEQVIERNLDVANSEEIKTAALSKLVREGNQGEVVVEDDLWKCLFGKPRNNAPTNGQAATENERRRLETRIRREHFLQQMEAIDTPGTSTAHIIIQMAGDRAAVDAAVASGDVNELGGLLDIVREREGIAGSPDLAREDSSDTLG</sequence>
<dbReference type="PROSITE" id="PS00518">
    <property type="entry name" value="ZF_RING_1"/>
    <property type="match status" value="1"/>
</dbReference>
<evidence type="ECO:0000256" key="8">
    <source>
        <dbReference type="SAM" id="Coils"/>
    </source>
</evidence>
<comment type="caution">
    <text evidence="11">The sequence shown here is derived from an EMBL/GenBank/DDBJ whole genome shotgun (WGS) entry which is preliminary data.</text>
</comment>